<dbReference type="Proteomes" id="UP001107558">
    <property type="component" value="Chromosome 4"/>
</dbReference>
<evidence type="ECO:0000256" key="7">
    <source>
        <dbReference type="ARBA" id="ARBA00023140"/>
    </source>
</evidence>
<evidence type="ECO:0000256" key="4">
    <source>
        <dbReference type="ARBA" id="ARBA00022832"/>
    </source>
</evidence>
<dbReference type="InterPro" id="IPR029045">
    <property type="entry name" value="ClpP/crotonase-like_dom_sf"/>
</dbReference>
<proteinExistence type="inferred from homology"/>
<keyword evidence="7" id="KW-0576">Peroxisome</keyword>
<evidence type="ECO:0000256" key="5">
    <source>
        <dbReference type="ARBA" id="ARBA00022990"/>
    </source>
</evidence>
<dbReference type="Gene3D" id="3.90.226.10">
    <property type="entry name" value="2-enoyl-CoA Hydratase, Chain A, domain 1"/>
    <property type="match status" value="1"/>
</dbReference>
<keyword evidence="14" id="KW-1185">Reference proteome</keyword>
<evidence type="ECO:0000256" key="11">
    <source>
        <dbReference type="ARBA" id="ARBA00055786"/>
    </source>
</evidence>
<comment type="similarity">
    <text evidence="3">Belongs to the enoyl-CoA hydratase/isomerase family.</text>
</comment>
<dbReference type="CDD" id="cd06558">
    <property type="entry name" value="crotonase-like"/>
    <property type="match status" value="1"/>
</dbReference>
<evidence type="ECO:0000256" key="12">
    <source>
        <dbReference type="ARBA" id="ARBA00071021"/>
    </source>
</evidence>
<evidence type="ECO:0000256" key="9">
    <source>
        <dbReference type="ARBA" id="ARBA00051408"/>
    </source>
</evidence>
<evidence type="ECO:0000256" key="1">
    <source>
        <dbReference type="ARBA" id="ARBA00004275"/>
    </source>
</evidence>
<comment type="caution">
    <text evidence="13">The sequence shown here is derived from an EMBL/GenBank/DDBJ whole genome shotgun (WGS) entry which is preliminary data.</text>
</comment>
<evidence type="ECO:0000256" key="2">
    <source>
        <dbReference type="ARBA" id="ARBA00005005"/>
    </source>
</evidence>
<dbReference type="InterPro" id="IPR045002">
    <property type="entry name" value="Ech1-like"/>
</dbReference>
<organism evidence="13 14">
    <name type="scientific">Polypedilum vanderplanki</name>
    <name type="common">Sleeping chironomid midge</name>
    <dbReference type="NCBI Taxonomy" id="319348"/>
    <lineage>
        <taxon>Eukaryota</taxon>
        <taxon>Metazoa</taxon>
        <taxon>Ecdysozoa</taxon>
        <taxon>Arthropoda</taxon>
        <taxon>Hexapoda</taxon>
        <taxon>Insecta</taxon>
        <taxon>Pterygota</taxon>
        <taxon>Neoptera</taxon>
        <taxon>Endopterygota</taxon>
        <taxon>Diptera</taxon>
        <taxon>Nematocera</taxon>
        <taxon>Chironomoidea</taxon>
        <taxon>Chironomidae</taxon>
        <taxon>Chironominae</taxon>
        <taxon>Polypedilum</taxon>
        <taxon>Polypedilum</taxon>
    </lineage>
</organism>
<sequence>MFKLTKLVISRQSSRMFSSFETLKVTTPKAFVAHVELNRPDRLNALNYTLWDELTKCFKELGSSPDVRSIVLTGAGKHFTAGIDLMDMLQLGQKLSEVTDVSRKAKLFDELIEHHQDSISSLEKCPKPVIAATHSAVVGAGVDMITAADIRYCTADCWFSVKEVDIGMAADVGTLQRLPKVIGSQSLVRELCFTGRKFKSDEALKWGLVNRVFDTKEEMVEEALKLAENIASKSPVAVQATKKNLVYSLEHTNQEGLDHIREINKINLQSEDFFNAVIAGQSKGEMPKFSKL</sequence>
<dbReference type="InterPro" id="IPR001753">
    <property type="entry name" value="Enoyl-CoA_hydra/iso"/>
</dbReference>
<keyword evidence="4" id="KW-0276">Fatty acid metabolism</keyword>
<evidence type="ECO:0000313" key="14">
    <source>
        <dbReference type="Proteomes" id="UP001107558"/>
    </source>
</evidence>
<keyword evidence="8" id="KW-0413">Isomerase</keyword>
<name>A0A9J6BDA0_POLVA</name>
<dbReference type="FunFam" id="1.10.12.10:FF:000004">
    <property type="entry name" value="Delta3,5-delta2,4-dienoyl-CoA isomerase"/>
    <property type="match status" value="1"/>
</dbReference>
<dbReference type="GO" id="GO:0006631">
    <property type="term" value="P:fatty acid metabolic process"/>
    <property type="evidence" value="ECO:0007669"/>
    <property type="project" value="UniProtKB-KW"/>
</dbReference>
<dbReference type="Gene3D" id="1.10.12.10">
    <property type="entry name" value="Lyase 2-enoyl-coa Hydratase, Chain A, domain 2"/>
    <property type="match status" value="1"/>
</dbReference>
<dbReference type="FunFam" id="3.90.226.10:FF:000024">
    <property type="entry name" value="Delta3,5-delta2,4-dienoyl-CoA isomerase"/>
    <property type="match status" value="1"/>
</dbReference>
<dbReference type="GO" id="GO:0051750">
    <property type="term" value="F:delta(3,5)-delta(2,4)-dienoyl-CoA isomerase activity"/>
    <property type="evidence" value="ECO:0007669"/>
    <property type="project" value="TreeGrafter"/>
</dbReference>
<dbReference type="OrthoDB" id="14970at2759"/>
<dbReference type="InterPro" id="IPR014748">
    <property type="entry name" value="Enoyl-CoA_hydra_C"/>
</dbReference>
<reference evidence="13" key="1">
    <citation type="submission" date="2021-03" db="EMBL/GenBank/DDBJ databases">
        <title>Chromosome level genome of the anhydrobiotic midge Polypedilum vanderplanki.</title>
        <authorList>
            <person name="Yoshida Y."/>
            <person name="Kikawada T."/>
            <person name="Gusev O."/>
        </authorList>
    </citation>
    <scope>NUCLEOTIDE SEQUENCE</scope>
    <source>
        <strain evidence="13">NIAS01</strain>
        <tissue evidence="13">Whole body or cell culture</tissue>
    </source>
</reference>
<keyword evidence="5" id="KW-0007">Acetylation</keyword>
<dbReference type="EMBL" id="JADBJN010000004">
    <property type="protein sequence ID" value="KAG5667717.1"/>
    <property type="molecule type" value="Genomic_DNA"/>
</dbReference>
<accession>A0A9J6BDA0</accession>
<evidence type="ECO:0000313" key="13">
    <source>
        <dbReference type="EMBL" id="KAG5667717.1"/>
    </source>
</evidence>
<dbReference type="SUPFAM" id="SSF52096">
    <property type="entry name" value="ClpP/crotonase"/>
    <property type="match status" value="1"/>
</dbReference>
<evidence type="ECO:0000256" key="3">
    <source>
        <dbReference type="ARBA" id="ARBA00005254"/>
    </source>
</evidence>
<protein>
    <recommendedName>
        <fullName evidence="12">Delta(3,5)-Delta(2,4)-dienoyl-CoA isomerase, mitochondrial</fullName>
    </recommendedName>
</protein>
<evidence type="ECO:0000256" key="6">
    <source>
        <dbReference type="ARBA" id="ARBA00023098"/>
    </source>
</evidence>
<keyword evidence="6" id="KW-0443">Lipid metabolism</keyword>
<dbReference type="PANTHER" id="PTHR43149:SF1">
    <property type="entry name" value="DELTA(3,5)-DELTA(2,4)-DIENOYL-COA ISOMERASE, MITOCHONDRIAL"/>
    <property type="match status" value="1"/>
</dbReference>
<dbReference type="AlphaFoldDB" id="A0A9J6BDA0"/>
<evidence type="ECO:0000256" key="10">
    <source>
        <dbReference type="ARBA" id="ARBA00052809"/>
    </source>
</evidence>
<evidence type="ECO:0000256" key="8">
    <source>
        <dbReference type="ARBA" id="ARBA00023235"/>
    </source>
</evidence>
<comment type="pathway">
    <text evidence="2">Lipid metabolism; fatty acid beta-oxidation.</text>
</comment>
<gene>
    <name evidence="13" type="ORF">PVAND_015688</name>
</gene>
<dbReference type="PANTHER" id="PTHR43149">
    <property type="entry name" value="ENOYL-COA HYDRATASE"/>
    <property type="match status" value="1"/>
</dbReference>
<comment type="subcellular location">
    <subcellularLocation>
        <location evidence="1">Peroxisome</location>
    </subcellularLocation>
</comment>
<comment type="catalytic activity">
    <reaction evidence="9">
        <text>(3E,5Z)-octadienoyl-CoA = (2E,4E)-octadienoyl-CoA</text>
        <dbReference type="Rhea" id="RHEA:45244"/>
        <dbReference type="ChEBI" id="CHEBI:62243"/>
        <dbReference type="ChEBI" id="CHEBI:85108"/>
    </reaction>
</comment>
<comment type="function">
    <text evidence="11">Isomerization of 3-trans,5-cis-dienoyl-CoA to 2-trans,4-trans-dienoyl-CoA.</text>
</comment>
<dbReference type="GO" id="GO:0005777">
    <property type="term" value="C:peroxisome"/>
    <property type="evidence" value="ECO:0007669"/>
    <property type="project" value="UniProtKB-SubCell"/>
</dbReference>
<dbReference type="Pfam" id="PF00378">
    <property type="entry name" value="ECH_1"/>
    <property type="match status" value="1"/>
</dbReference>
<dbReference type="GO" id="GO:0005739">
    <property type="term" value="C:mitochondrion"/>
    <property type="evidence" value="ECO:0007669"/>
    <property type="project" value="TreeGrafter"/>
</dbReference>
<comment type="catalytic activity">
    <reaction evidence="10">
        <text>(3E,5Z,8Z,11Z,14Z)-eicosapentaenoyl-CoA = (2E,4E,8Z,11Z,14Z)-eicosapentaenoyl-CoA</text>
        <dbReference type="Rhea" id="RHEA:45224"/>
        <dbReference type="ChEBI" id="CHEBI:85090"/>
        <dbReference type="ChEBI" id="CHEBI:85091"/>
    </reaction>
</comment>